<dbReference type="GO" id="GO:0016740">
    <property type="term" value="F:transferase activity"/>
    <property type="evidence" value="ECO:0007669"/>
    <property type="project" value="UniProtKB-KW"/>
</dbReference>
<evidence type="ECO:0000256" key="3">
    <source>
        <dbReference type="ARBA" id="ARBA00022598"/>
    </source>
</evidence>
<protein>
    <recommendedName>
        <fullName evidence="10">Aspartyl/glutamyl-tRNA(Asn/Gln) amidotransferase subunit B</fullName>
        <shortName evidence="10">Asp/Glu-ADT subunit B</shortName>
        <ecNumber evidence="10">6.3.5.-</ecNumber>
    </recommendedName>
</protein>
<dbReference type="EC" id="6.3.5.-" evidence="10"/>
<dbReference type="PROSITE" id="PS01234">
    <property type="entry name" value="GATB"/>
    <property type="match status" value="1"/>
</dbReference>
<dbReference type="InterPro" id="IPR018027">
    <property type="entry name" value="Asn/Gln_amidotransferase"/>
</dbReference>
<dbReference type="InterPro" id="IPR006075">
    <property type="entry name" value="Asn/Gln-tRNA_Trfase_suB/E_cat"/>
</dbReference>
<evidence type="ECO:0000313" key="12">
    <source>
        <dbReference type="Proteomes" id="UP000515561"/>
    </source>
</evidence>
<keyword evidence="11" id="KW-0808">Transferase</keyword>
<comment type="catalytic activity">
    <reaction evidence="9 10">
        <text>L-glutamyl-tRNA(Gln) + L-glutamine + ATP + H2O = L-glutaminyl-tRNA(Gln) + L-glutamate + ADP + phosphate + H(+)</text>
        <dbReference type="Rhea" id="RHEA:17521"/>
        <dbReference type="Rhea" id="RHEA-COMP:9681"/>
        <dbReference type="Rhea" id="RHEA-COMP:9684"/>
        <dbReference type="ChEBI" id="CHEBI:15377"/>
        <dbReference type="ChEBI" id="CHEBI:15378"/>
        <dbReference type="ChEBI" id="CHEBI:29985"/>
        <dbReference type="ChEBI" id="CHEBI:30616"/>
        <dbReference type="ChEBI" id="CHEBI:43474"/>
        <dbReference type="ChEBI" id="CHEBI:58359"/>
        <dbReference type="ChEBI" id="CHEBI:78520"/>
        <dbReference type="ChEBI" id="CHEBI:78521"/>
        <dbReference type="ChEBI" id="CHEBI:456216"/>
    </reaction>
</comment>
<gene>
    <name evidence="10 11" type="primary">gatB</name>
    <name evidence="11" type="ORF">acsn021_12030</name>
</gene>
<accession>A0A6S6QSQ1</accession>
<dbReference type="EMBL" id="AP023367">
    <property type="protein sequence ID" value="BCJ93634.1"/>
    <property type="molecule type" value="Genomic_DNA"/>
</dbReference>
<evidence type="ECO:0000313" key="11">
    <source>
        <dbReference type="EMBL" id="BCJ93634.1"/>
    </source>
</evidence>
<evidence type="ECO:0000256" key="5">
    <source>
        <dbReference type="ARBA" id="ARBA00022840"/>
    </source>
</evidence>
<keyword evidence="4 10" id="KW-0547">Nucleotide-binding</keyword>
<keyword evidence="12" id="KW-1185">Reference proteome</keyword>
<dbReference type="HAMAP" id="MF_00121">
    <property type="entry name" value="GatB"/>
    <property type="match status" value="1"/>
</dbReference>
<dbReference type="NCBIfam" id="NF004012">
    <property type="entry name" value="PRK05477.1-2"/>
    <property type="match status" value="1"/>
</dbReference>
<dbReference type="Proteomes" id="UP000515561">
    <property type="component" value="Chromosome"/>
</dbReference>
<dbReference type="SUPFAM" id="SSF55931">
    <property type="entry name" value="Glutamine synthetase/guanido kinase"/>
    <property type="match status" value="1"/>
</dbReference>
<keyword evidence="6 10" id="KW-0648">Protein biosynthesis</keyword>
<dbReference type="NCBIfam" id="NF004014">
    <property type="entry name" value="PRK05477.1-4"/>
    <property type="match status" value="1"/>
</dbReference>
<dbReference type="NCBIfam" id="TIGR00133">
    <property type="entry name" value="gatB"/>
    <property type="match status" value="1"/>
</dbReference>
<dbReference type="GO" id="GO:0006412">
    <property type="term" value="P:translation"/>
    <property type="evidence" value="ECO:0007669"/>
    <property type="project" value="UniProtKB-UniRule"/>
</dbReference>
<dbReference type="FunFam" id="1.10.10.410:FF:000001">
    <property type="entry name" value="Aspartyl/glutamyl-tRNA(Asn/Gln) amidotransferase subunit B"/>
    <property type="match status" value="1"/>
</dbReference>
<reference evidence="11 12" key="1">
    <citation type="journal article" date="2016" name="Int. J. Syst. Evol. Microbiol.">
        <title>Descriptions of Anaerotaenia torta gen. nov., sp. nov. and Anaerocolumna cellulosilytica gen. nov., sp. nov. isolated from a methanogenic reactor of cattle waste.</title>
        <authorList>
            <person name="Uek A."/>
            <person name="Ohtaki Y."/>
            <person name="Kaku N."/>
            <person name="Ueki K."/>
        </authorList>
    </citation>
    <scope>NUCLEOTIDE SEQUENCE [LARGE SCALE GENOMIC DNA]</scope>
    <source>
        <strain evidence="11 12">SN021</strain>
    </source>
</reference>
<keyword evidence="3 10" id="KW-0436">Ligase</keyword>
<evidence type="ECO:0000256" key="6">
    <source>
        <dbReference type="ARBA" id="ARBA00022917"/>
    </source>
</evidence>
<dbReference type="PANTHER" id="PTHR11659:SF0">
    <property type="entry name" value="GLUTAMYL-TRNA(GLN) AMIDOTRANSFERASE SUBUNIT B, MITOCHONDRIAL"/>
    <property type="match status" value="1"/>
</dbReference>
<evidence type="ECO:0000256" key="8">
    <source>
        <dbReference type="ARBA" id="ARBA00047380"/>
    </source>
</evidence>
<dbReference type="InterPro" id="IPR017958">
    <property type="entry name" value="Gln-tRNA_amidoTrfase_suB_CS"/>
</dbReference>
<comment type="similarity">
    <text evidence="1 10">Belongs to the GatB/GatE family. GatB subfamily.</text>
</comment>
<keyword evidence="5 10" id="KW-0067">ATP-binding</keyword>
<dbReference type="GO" id="GO:0050567">
    <property type="term" value="F:glutaminyl-tRNA synthase (glutamine-hydrolyzing) activity"/>
    <property type="evidence" value="ECO:0007669"/>
    <property type="project" value="UniProtKB-UniRule"/>
</dbReference>
<name>A0A6S6QSQ1_9FIRM</name>
<dbReference type="SMART" id="SM00845">
    <property type="entry name" value="GatB_Yqey"/>
    <property type="match status" value="1"/>
</dbReference>
<dbReference type="InterPro" id="IPR017959">
    <property type="entry name" value="Asn/Gln-tRNA_amidoTrfase_suB/E"/>
</dbReference>
<dbReference type="KEGG" id="acel:acsn021_12030"/>
<comment type="function">
    <text evidence="7 10">Allows the formation of correctly charged Asn-tRNA(Asn) or Gln-tRNA(Gln) through the transamidation of misacylated Asp-tRNA(Asn) or Glu-tRNA(Gln) in organisms which lack either or both of asparaginyl-tRNA or glutaminyl-tRNA synthetases. The reaction takes place in the presence of glutamine and ATP through an activated phospho-Asp-tRNA(Asn) or phospho-Glu-tRNA(Gln).</text>
</comment>
<dbReference type="Gene3D" id="1.10.150.380">
    <property type="entry name" value="GatB domain, N-terminal subdomain"/>
    <property type="match status" value="1"/>
</dbReference>
<dbReference type="InterPro" id="IPR042114">
    <property type="entry name" value="GatB_C_1"/>
</dbReference>
<dbReference type="Pfam" id="PF02637">
    <property type="entry name" value="GatB_Yqey"/>
    <property type="match status" value="1"/>
</dbReference>
<evidence type="ECO:0000256" key="9">
    <source>
        <dbReference type="ARBA" id="ARBA00047913"/>
    </source>
</evidence>
<dbReference type="PANTHER" id="PTHR11659">
    <property type="entry name" value="GLUTAMYL-TRNA GLN AMIDOTRANSFERASE SUBUNIT B MITOCHONDRIAL AND PROKARYOTIC PET112-RELATED"/>
    <property type="match status" value="1"/>
</dbReference>
<evidence type="ECO:0000256" key="1">
    <source>
        <dbReference type="ARBA" id="ARBA00005306"/>
    </source>
</evidence>
<evidence type="ECO:0000256" key="4">
    <source>
        <dbReference type="ARBA" id="ARBA00022741"/>
    </source>
</evidence>
<dbReference type="InterPro" id="IPR004413">
    <property type="entry name" value="GatB"/>
</dbReference>
<evidence type="ECO:0000256" key="7">
    <source>
        <dbReference type="ARBA" id="ARBA00024799"/>
    </source>
</evidence>
<dbReference type="Gene3D" id="1.10.10.410">
    <property type="match status" value="1"/>
</dbReference>
<dbReference type="AlphaFoldDB" id="A0A6S6QSQ1"/>
<dbReference type="GO" id="GO:0005524">
    <property type="term" value="F:ATP binding"/>
    <property type="evidence" value="ECO:0007669"/>
    <property type="project" value="UniProtKB-KW"/>
</dbReference>
<dbReference type="InterPro" id="IPR023168">
    <property type="entry name" value="GatB_Yqey_C_2"/>
</dbReference>
<dbReference type="RefSeq" id="WP_184092964.1">
    <property type="nucleotide sequence ID" value="NZ_AP023367.1"/>
</dbReference>
<comment type="subunit">
    <text evidence="2 10">Heterotrimer of A, B and C subunits.</text>
</comment>
<comment type="catalytic activity">
    <reaction evidence="8 10">
        <text>L-aspartyl-tRNA(Asn) + L-glutamine + ATP + H2O = L-asparaginyl-tRNA(Asn) + L-glutamate + ADP + phosphate + 2 H(+)</text>
        <dbReference type="Rhea" id="RHEA:14513"/>
        <dbReference type="Rhea" id="RHEA-COMP:9674"/>
        <dbReference type="Rhea" id="RHEA-COMP:9677"/>
        <dbReference type="ChEBI" id="CHEBI:15377"/>
        <dbReference type="ChEBI" id="CHEBI:15378"/>
        <dbReference type="ChEBI" id="CHEBI:29985"/>
        <dbReference type="ChEBI" id="CHEBI:30616"/>
        <dbReference type="ChEBI" id="CHEBI:43474"/>
        <dbReference type="ChEBI" id="CHEBI:58359"/>
        <dbReference type="ChEBI" id="CHEBI:78515"/>
        <dbReference type="ChEBI" id="CHEBI:78516"/>
        <dbReference type="ChEBI" id="CHEBI:456216"/>
    </reaction>
</comment>
<dbReference type="GO" id="GO:0070681">
    <property type="term" value="P:glutaminyl-tRNAGln biosynthesis via transamidation"/>
    <property type="evidence" value="ECO:0007669"/>
    <property type="project" value="TreeGrafter"/>
</dbReference>
<evidence type="ECO:0000256" key="2">
    <source>
        <dbReference type="ARBA" id="ARBA00011123"/>
    </source>
</evidence>
<dbReference type="SUPFAM" id="SSF89095">
    <property type="entry name" value="GatB/YqeY motif"/>
    <property type="match status" value="1"/>
</dbReference>
<organism evidence="11 12">
    <name type="scientific">Anaerocolumna cellulosilytica</name>
    <dbReference type="NCBI Taxonomy" id="433286"/>
    <lineage>
        <taxon>Bacteria</taxon>
        <taxon>Bacillati</taxon>
        <taxon>Bacillota</taxon>
        <taxon>Clostridia</taxon>
        <taxon>Lachnospirales</taxon>
        <taxon>Lachnospiraceae</taxon>
        <taxon>Anaerocolumna</taxon>
    </lineage>
</organism>
<dbReference type="Pfam" id="PF02934">
    <property type="entry name" value="GatB_N"/>
    <property type="match status" value="1"/>
</dbReference>
<dbReference type="InterPro" id="IPR014746">
    <property type="entry name" value="Gln_synth/guanido_kin_cat_dom"/>
</dbReference>
<evidence type="ECO:0000256" key="10">
    <source>
        <dbReference type="HAMAP-Rule" id="MF_00121"/>
    </source>
</evidence>
<dbReference type="InterPro" id="IPR003789">
    <property type="entry name" value="Asn/Gln_tRNA_amidoTrase-B-like"/>
</dbReference>
<proteinExistence type="inferred from homology"/>
<sequence length="476" mass="53937">MKSYETVIGLEVHVELATATKIFCGCTTQFGGDPNTHCCPVCTGMPGTLPVLNKKVVEYAIAAGLATNCSINQNCKFDRKNYFYPDLPKAYQVSQLYLPICHNGGIEIDVNGVKKVIGIHEIHMEEDAGKLIHDPWEDCTLVDYNRCGVPLIEIVSEPDMRSADEVIAYLEKLKLILQYLGVSDCKMQEGSLRADINLSIREVGAEEFGTRTEMKNMNSFKAIARAIEGERKRQIELLEYGKVVVQETRRWDDNKDTSFAMRSKEDAQDYRYFPEPDLVPIEISDEWLGEIKNRQPELRDEKMLRYESEYDIPVYDAGIITGSKRLADLFEETVAICNKPKEVSNWLMVETMRLLKEEEMEPESIRFSAQNLAKLIILIGEGKINRTVAKEVFEKIFKEDIDPVKYVEENGLSMVSDEGLLKTTIERIVETNPASVQDYRSGKEKALGFLVGQTMKEMKGKADPGAINRILKEILS</sequence>